<protein>
    <submittedName>
        <fullName evidence="2">Uncharacterized protein</fullName>
    </submittedName>
</protein>
<feature type="region of interest" description="Disordered" evidence="1">
    <location>
        <begin position="37"/>
        <end position="152"/>
    </location>
</feature>
<gene>
    <name evidence="2" type="ORF">E2C01_030249</name>
</gene>
<comment type="caution">
    <text evidence="2">The sequence shown here is derived from an EMBL/GenBank/DDBJ whole genome shotgun (WGS) entry which is preliminary data.</text>
</comment>
<keyword evidence="3" id="KW-1185">Reference proteome</keyword>
<dbReference type="Proteomes" id="UP000324222">
    <property type="component" value="Unassembled WGS sequence"/>
</dbReference>
<feature type="compositionally biased region" description="Polar residues" evidence="1">
    <location>
        <begin position="84"/>
        <end position="142"/>
    </location>
</feature>
<sequence>MAGFKKTGIYPLDPSAYDTQAFDPSLFKLYRTLADTRDEIPESSQKPATPNKNRPKNFSATPSTSHAFPSTSATRSTSTSRPTQDQATPSTSKDALPQCTSSQDQATPSTFKNVSSSNITSPGSNFEETLASAVSSKKTPTTDAGKKPVRRRILPSARVITSDEFVEEIQKREMEVALKQKGKRKKCEDKDEDEDAVEEAGLISASESDEEPGQICSSTGTKQKKRCNTSTDNKDIDEVSHSASKPSAVLNSDDKSSDETTPSRIREHYLQI</sequence>
<name>A0A5B7EPY5_PORTR</name>
<organism evidence="2 3">
    <name type="scientific">Portunus trituberculatus</name>
    <name type="common">Swimming crab</name>
    <name type="synonym">Neptunus trituberculatus</name>
    <dbReference type="NCBI Taxonomy" id="210409"/>
    <lineage>
        <taxon>Eukaryota</taxon>
        <taxon>Metazoa</taxon>
        <taxon>Ecdysozoa</taxon>
        <taxon>Arthropoda</taxon>
        <taxon>Crustacea</taxon>
        <taxon>Multicrustacea</taxon>
        <taxon>Malacostraca</taxon>
        <taxon>Eumalacostraca</taxon>
        <taxon>Eucarida</taxon>
        <taxon>Decapoda</taxon>
        <taxon>Pleocyemata</taxon>
        <taxon>Brachyura</taxon>
        <taxon>Eubrachyura</taxon>
        <taxon>Portunoidea</taxon>
        <taxon>Portunidae</taxon>
        <taxon>Portuninae</taxon>
        <taxon>Portunus</taxon>
    </lineage>
</organism>
<dbReference type="AlphaFoldDB" id="A0A5B7EPY5"/>
<reference evidence="2 3" key="1">
    <citation type="submission" date="2019-05" db="EMBL/GenBank/DDBJ databases">
        <title>Another draft genome of Portunus trituberculatus and its Hox gene families provides insights of decapod evolution.</title>
        <authorList>
            <person name="Jeong J.-H."/>
            <person name="Song I."/>
            <person name="Kim S."/>
            <person name="Choi T."/>
            <person name="Kim D."/>
            <person name="Ryu S."/>
            <person name="Kim W."/>
        </authorList>
    </citation>
    <scope>NUCLEOTIDE SEQUENCE [LARGE SCALE GENOMIC DNA]</scope>
    <source>
        <tissue evidence="2">Muscle</tissue>
    </source>
</reference>
<dbReference type="EMBL" id="VSRR010003606">
    <property type="protein sequence ID" value="MPC36780.1"/>
    <property type="molecule type" value="Genomic_DNA"/>
</dbReference>
<evidence type="ECO:0000256" key="1">
    <source>
        <dbReference type="SAM" id="MobiDB-lite"/>
    </source>
</evidence>
<feature type="region of interest" description="Disordered" evidence="1">
    <location>
        <begin position="177"/>
        <end position="272"/>
    </location>
</feature>
<feature type="compositionally biased region" description="Polar residues" evidence="1">
    <location>
        <begin position="42"/>
        <end position="68"/>
    </location>
</feature>
<feature type="region of interest" description="Disordered" evidence="1">
    <location>
        <begin position="1"/>
        <end position="21"/>
    </location>
</feature>
<feature type="compositionally biased region" description="Low complexity" evidence="1">
    <location>
        <begin position="69"/>
        <end position="83"/>
    </location>
</feature>
<evidence type="ECO:0000313" key="3">
    <source>
        <dbReference type="Proteomes" id="UP000324222"/>
    </source>
</evidence>
<evidence type="ECO:0000313" key="2">
    <source>
        <dbReference type="EMBL" id="MPC36780.1"/>
    </source>
</evidence>
<proteinExistence type="predicted"/>
<accession>A0A5B7EPY5</accession>